<proteinExistence type="predicted"/>
<name>A0A9Q8QKL5_9HYPO</name>
<reference evidence="1" key="1">
    <citation type="submission" date="2021-11" db="EMBL/GenBank/DDBJ databases">
        <title>Purpureocillium_takamizusanense_genome.</title>
        <authorList>
            <person name="Nguyen N.-H."/>
        </authorList>
    </citation>
    <scope>NUCLEOTIDE SEQUENCE</scope>
    <source>
        <strain evidence="1">PT3</strain>
    </source>
</reference>
<protein>
    <submittedName>
        <fullName evidence="1">Uncharacterized protein</fullName>
    </submittedName>
</protein>
<dbReference type="AlphaFoldDB" id="A0A9Q8QKL5"/>
<sequence length="113" mass="12190">MRHVGTNGVNPYGVLSRRPLGWDGGGELAFSYTAHAARSLSAQGWLAGWLRVSVALLAANPRRENDTELALASGSRESVGCLGPRENNLSLRSSPSSRADVARAFAMRRQLRQ</sequence>
<dbReference type="KEGG" id="ptkz:JDV02_007329"/>
<gene>
    <name evidence="1" type="ORF">JDV02_007329</name>
</gene>
<dbReference type="RefSeq" id="XP_047844811.1">
    <property type="nucleotide sequence ID" value="XM_047988813.1"/>
</dbReference>
<keyword evidence="2" id="KW-1185">Reference proteome</keyword>
<organism evidence="1 2">
    <name type="scientific">Purpureocillium takamizusanense</name>
    <dbReference type="NCBI Taxonomy" id="2060973"/>
    <lineage>
        <taxon>Eukaryota</taxon>
        <taxon>Fungi</taxon>
        <taxon>Dikarya</taxon>
        <taxon>Ascomycota</taxon>
        <taxon>Pezizomycotina</taxon>
        <taxon>Sordariomycetes</taxon>
        <taxon>Hypocreomycetidae</taxon>
        <taxon>Hypocreales</taxon>
        <taxon>Ophiocordycipitaceae</taxon>
        <taxon>Purpureocillium</taxon>
    </lineage>
</organism>
<dbReference type="GeneID" id="72069277"/>
<dbReference type="Proteomes" id="UP000829364">
    <property type="component" value="Chromosome 7"/>
</dbReference>
<accession>A0A9Q8QKL5</accession>
<dbReference type="EMBL" id="CP086360">
    <property type="protein sequence ID" value="UNI21330.1"/>
    <property type="molecule type" value="Genomic_DNA"/>
</dbReference>
<evidence type="ECO:0000313" key="2">
    <source>
        <dbReference type="Proteomes" id="UP000829364"/>
    </source>
</evidence>
<evidence type="ECO:0000313" key="1">
    <source>
        <dbReference type="EMBL" id="UNI21330.1"/>
    </source>
</evidence>